<dbReference type="AlphaFoldDB" id="A0A366EP85"/>
<proteinExistence type="predicted"/>
<evidence type="ECO:0000313" key="3">
    <source>
        <dbReference type="Proteomes" id="UP000253529"/>
    </source>
</evidence>
<name>A0A366EP85_9HYPH</name>
<dbReference type="EMBL" id="QNRK01000042">
    <property type="protein sequence ID" value="RBP03786.1"/>
    <property type="molecule type" value="Genomic_DNA"/>
</dbReference>
<dbReference type="RefSeq" id="WP_113892502.1">
    <property type="nucleotide sequence ID" value="NZ_QNRK01000042.1"/>
</dbReference>
<keyword evidence="3" id="KW-1185">Reference proteome</keyword>
<feature type="region of interest" description="Disordered" evidence="1">
    <location>
        <begin position="109"/>
        <end position="131"/>
    </location>
</feature>
<comment type="caution">
    <text evidence="2">The sequence shown here is derived from an EMBL/GenBank/DDBJ whole genome shotgun (WGS) entry which is preliminary data.</text>
</comment>
<accession>A0A366EP85</accession>
<protein>
    <submittedName>
        <fullName evidence="2">Uncharacterized protein</fullName>
    </submittedName>
</protein>
<sequence length="131" mass="12849">MSCVDWLRRAAGAAASLSPTAPGAAPPPASVPIGRAKLTVGEARALAGVVAHVVSGSAGRADAEAVADAVIDVALSAANPLVAALVAPAADALAALVIERIASGAIRGDPDPIHDAQTQPSSITHGRWIGR</sequence>
<gene>
    <name evidence="2" type="ORF">DFR50_14234</name>
</gene>
<evidence type="ECO:0000313" key="2">
    <source>
        <dbReference type="EMBL" id="RBP03786.1"/>
    </source>
</evidence>
<dbReference type="Proteomes" id="UP000253529">
    <property type="component" value="Unassembled WGS sequence"/>
</dbReference>
<organism evidence="2 3">
    <name type="scientific">Roseiarcus fermentans</name>
    <dbReference type="NCBI Taxonomy" id="1473586"/>
    <lineage>
        <taxon>Bacteria</taxon>
        <taxon>Pseudomonadati</taxon>
        <taxon>Pseudomonadota</taxon>
        <taxon>Alphaproteobacteria</taxon>
        <taxon>Hyphomicrobiales</taxon>
        <taxon>Roseiarcaceae</taxon>
        <taxon>Roseiarcus</taxon>
    </lineage>
</organism>
<reference evidence="2 3" key="1">
    <citation type="submission" date="2018-06" db="EMBL/GenBank/DDBJ databases">
        <title>Genomic Encyclopedia of Type Strains, Phase IV (KMG-IV): sequencing the most valuable type-strain genomes for metagenomic binning, comparative biology and taxonomic classification.</title>
        <authorList>
            <person name="Goeker M."/>
        </authorList>
    </citation>
    <scope>NUCLEOTIDE SEQUENCE [LARGE SCALE GENOMIC DNA]</scope>
    <source>
        <strain evidence="2 3">DSM 24875</strain>
    </source>
</reference>
<evidence type="ECO:0000256" key="1">
    <source>
        <dbReference type="SAM" id="MobiDB-lite"/>
    </source>
</evidence>